<name>A0A7H0GIX0_9BURK</name>
<sequence>MNSGALPSRDGFYPHDSAEIHALLGAALGAEVELPGGLGTTRKYIIQSITSAYQHLLQVAQERVQTSMSSNSAFISIPVPTVEDGVDFSHVHAVLKRQSAHSKMVMDAYQNGPLTLGIVAQMLGRSVVDVVTGWPNSGPKLFVSRGTTEDRQSSAQLLERPDAAYVVDAATIAELTRIGCQRALAVLPTVYCSTKTLEVLEVCLENAQTVGESGSLLDDEGQIRFIEYSARDKERRVALLREMVEAVRTHCEVIPAYGPDTLPDGLEKAEEALEAEEYSAMLLIAERDATLLTVDGRLAQLAAATLQRPWVWPQVLLMHAGSKGVIGPRDYSQAVLQQFLSNRTFVSLAADDLLWMALQGGFTLRYGIQQFKEYLASPDTEFVSGARVALGFLNLVASHHSQVKAFAELLGHLVEGALRHPSADAEWLLAKITDLAAQVVVSTAGPEMHYPPLETLREARANALGTFLGEAVQAGLELTAQPDQRRAVKLDALKCTVVPHLVFDGDVPELEAAVIAQVEPTLPPEASGQKTSLSEMGSPRFQCNK</sequence>
<dbReference type="RefSeq" id="WP_187723864.1">
    <property type="nucleotide sequence ID" value="NZ_CP060783.1"/>
</dbReference>
<dbReference type="Pfam" id="PF20698">
    <property type="entry name" value="PIN-TPR-GreABC"/>
    <property type="match status" value="1"/>
</dbReference>
<dbReference type="Proteomes" id="UP000516028">
    <property type="component" value="Chromosome"/>
</dbReference>
<feature type="region of interest" description="Disordered" evidence="1">
    <location>
        <begin position="523"/>
        <end position="545"/>
    </location>
</feature>
<organism evidence="3 4">
    <name type="scientific">Diaphorobacter aerolatus</name>
    <dbReference type="NCBI Taxonomy" id="1288495"/>
    <lineage>
        <taxon>Bacteria</taxon>
        <taxon>Pseudomonadati</taxon>
        <taxon>Pseudomonadota</taxon>
        <taxon>Betaproteobacteria</taxon>
        <taxon>Burkholderiales</taxon>
        <taxon>Comamonadaceae</taxon>
        <taxon>Diaphorobacter</taxon>
    </lineage>
</organism>
<dbReference type="AlphaFoldDB" id="A0A7H0GIX0"/>
<evidence type="ECO:0000256" key="1">
    <source>
        <dbReference type="SAM" id="MobiDB-lite"/>
    </source>
</evidence>
<proteinExistence type="predicted"/>
<dbReference type="EMBL" id="CP060783">
    <property type="protein sequence ID" value="QNP48236.1"/>
    <property type="molecule type" value="Genomic_DNA"/>
</dbReference>
<feature type="compositionally biased region" description="Polar residues" evidence="1">
    <location>
        <begin position="528"/>
        <end position="545"/>
    </location>
</feature>
<dbReference type="KEGG" id="daer:H9K75_19925"/>
<evidence type="ECO:0000313" key="3">
    <source>
        <dbReference type="EMBL" id="QNP48236.1"/>
    </source>
</evidence>
<keyword evidence="4" id="KW-1185">Reference proteome</keyword>
<gene>
    <name evidence="3" type="ORF">H9K75_19925</name>
</gene>
<evidence type="ECO:0000313" key="4">
    <source>
        <dbReference type="Proteomes" id="UP000516028"/>
    </source>
</evidence>
<reference evidence="3 4" key="1">
    <citation type="submission" date="2020-08" db="EMBL/GenBank/DDBJ databases">
        <title>Genome sequence of Diaphorobacter aerolatus KACC 16536T.</title>
        <authorList>
            <person name="Hyun D.-W."/>
            <person name="Bae J.-W."/>
        </authorList>
    </citation>
    <scope>NUCLEOTIDE SEQUENCE [LARGE SCALE GENOMIC DNA]</scope>
    <source>
        <strain evidence="3 4">KACC 16536</strain>
    </source>
</reference>
<protein>
    <recommendedName>
        <fullName evidence="2">PIN domain-containing protein</fullName>
    </recommendedName>
</protein>
<dbReference type="InterPro" id="IPR048987">
    <property type="entry name" value="PIN-TPR-GreABC"/>
</dbReference>
<evidence type="ECO:0000259" key="2">
    <source>
        <dbReference type="Pfam" id="PF20698"/>
    </source>
</evidence>
<feature type="domain" description="PIN" evidence="2">
    <location>
        <begin position="166"/>
        <end position="304"/>
    </location>
</feature>
<accession>A0A7H0GIX0</accession>